<name>A0ABT6YVN6_9BACT</name>
<organism evidence="2 3">
    <name type="scientific">Flectobacillus rivi</name>
    <dbReference type="NCBI Taxonomy" id="2984209"/>
    <lineage>
        <taxon>Bacteria</taxon>
        <taxon>Pseudomonadati</taxon>
        <taxon>Bacteroidota</taxon>
        <taxon>Cytophagia</taxon>
        <taxon>Cytophagales</taxon>
        <taxon>Flectobacillaceae</taxon>
        <taxon>Flectobacillus</taxon>
    </lineage>
</organism>
<accession>A0ABT6YVN6</accession>
<gene>
    <name evidence="2" type="ORF">QM481_00285</name>
</gene>
<evidence type="ECO:0000313" key="2">
    <source>
        <dbReference type="EMBL" id="MDI9872942.1"/>
    </source>
</evidence>
<feature type="chain" id="PRO_5045683361" description="Outer membrane protein beta-barrel domain-containing protein" evidence="1">
    <location>
        <begin position="21"/>
        <end position="249"/>
    </location>
</feature>
<sequence length="249" mass="27801">MKKSITLYLCLWLASIVAYSQNDTIQQGTTNKIIVSGAISATNNGISLVPAFSLEKPATIFDLAVRKNKFSFEPQLAFGLEDAKPWYFVFWLKYKLIESSKFNLGVGVHPGFLFSTSYLNVGGITKEYFTTARFFVGAIAPSYSLSKKVSIGIYYQLSRGYNIDLRQSQFLGINGNFSDLGLGGGLYVKINPQIYYLKNDNLDGFYANTSITLSKKGFPFSISSLLNKKLNSDIPSKNFIWNTTLSYTF</sequence>
<evidence type="ECO:0000313" key="3">
    <source>
        <dbReference type="Proteomes" id="UP001225761"/>
    </source>
</evidence>
<keyword evidence="3" id="KW-1185">Reference proteome</keyword>
<feature type="signal peptide" evidence="1">
    <location>
        <begin position="1"/>
        <end position="20"/>
    </location>
</feature>
<protein>
    <recommendedName>
        <fullName evidence="4">Outer membrane protein beta-barrel domain-containing protein</fullName>
    </recommendedName>
</protein>
<comment type="caution">
    <text evidence="2">The sequence shown here is derived from an EMBL/GenBank/DDBJ whole genome shotgun (WGS) entry which is preliminary data.</text>
</comment>
<dbReference type="EMBL" id="JASHIE010000001">
    <property type="protein sequence ID" value="MDI9872942.1"/>
    <property type="molecule type" value="Genomic_DNA"/>
</dbReference>
<dbReference type="Proteomes" id="UP001225761">
    <property type="component" value="Unassembled WGS sequence"/>
</dbReference>
<dbReference type="RefSeq" id="WP_283380196.1">
    <property type="nucleotide sequence ID" value="NZ_JASHIE010000001.1"/>
</dbReference>
<keyword evidence="1" id="KW-0732">Signal</keyword>
<proteinExistence type="predicted"/>
<evidence type="ECO:0008006" key="4">
    <source>
        <dbReference type="Google" id="ProtNLM"/>
    </source>
</evidence>
<reference evidence="2 3" key="1">
    <citation type="submission" date="2023-05" db="EMBL/GenBank/DDBJ databases">
        <title>Novel species of genus Flectobacillus isolated from stream in China.</title>
        <authorList>
            <person name="Lu H."/>
        </authorList>
    </citation>
    <scope>NUCLEOTIDE SEQUENCE [LARGE SCALE GENOMIC DNA]</scope>
    <source>
        <strain evidence="2 3">LFS242W</strain>
    </source>
</reference>
<evidence type="ECO:0000256" key="1">
    <source>
        <dbReference type="SAM" id="SignalP"/>
    </source>
</evidence>